<feature type="signal peptide" evidence="1">
    <location>
        <begin position="1"/>
        <end position="23"/>
    </location>
</feature>
<feature type="chain" id="PRO_5018187562" evidence="1">
    <location>
        <begin position="24"/>
        <end position="194"/>
    </location>
</feature>
<dbReference type="AlphaFoldDB" id="A0A3L7DTM6"/>
<sequence>MSTSCLAGTLCLGVNLLPCTVAAHPMEYHLAPLDSVTVERVIDSLEGMARALRGAGFRLPDSNLGVAALGAALEDTLRLLQAQQPPAVAAPAEVLLAAGYTDPLVGQLSWQLDAERVLESYEVLARGLDAAAVDGAFIAFAEASENMPQETALHQEMRLLRDAELVRTTRNDIATVTPYRSRLDALVRSLGVQP</sequence>
<evidence type="ECO:0000313" key="3">
    <source>
        <dbReference type="Proteomes" id="UP000265509"/>
    </source>
</evidence>
<name>A0A3L7DTM6_9GAMM</name>
<comment type="caution">
    <text evidence="2">The sequence shown here is derived from an EMBL/GenBank/DDBJ whole genome shotgun (WGS) entry which is preliminary data.</text>
</comment>
<organism evidence="2 3">
    <name type="scientific">Seongchinamella sediminis</name>
    <dbReference type="NCBI Taxonomy" id="2283635"/>
    <lineage>
        <taxon>Bacteria</taxon>
        <taxon>Pseudomonadati</taxon>
        <taxon>Pseudomonadota</taxon>
        <taxon>Gammaproteobacteria</taxon>
        <taxon>Cellvibrionales</taxon>
        <taxon>Halieaceae</taxon>
        <taxon>Seongchinamella</taxon>
    </lineage>
</organism>
<keyword evidence="3" id="KW-1185">Reference proteome</keyword>
<keyword evidence="1" id="KW-0732">Signal</keyword>
<protein>
    <submittedName>
        <fullName evidence="2">Uncharacterized protein</fullName>
    </submittedName>
</protein>
<evidence type="ECO:0000313" key="2">
    <source>
        <dbReference type="EMBL" id="RLQ20436.1"/>
    </source>
</evidence>
<evidence type="ECO:0000256" key="1">
    <source>
        <dbReference type="SAM" id="SignalP"/>
    </source>
</evidence>
<proteinExistence type="predicted"/>
<accession>A0A3L7DTM6</accession>
<gene>
    <name evidence="2" type="ORF">DWB85_17645</name>
</gene>
<dbReference type="Proteomes" id="UP000265509">
    <property type="component" value="Unassembled WGS sequence"/>
</dbReference>
<dbReference type="EMBL" id="QRAN01000027">
    <property type="protein sequence ID" value="RLQ20436.1"/>
    <property type="molecule type" value="Genomic_DNA"/>
</dbReference>
<reference evidence="2 3" key="1">
    <citation type="submission" date="2018-07" db="EMBL/GenBank/DDBJ databases">
        <title>Halioglobus sp. genome submission.</title>
        <authorList>
            <person name="Ye M.-Q."/>
            <person name="Du Z.-J."/>
        </authorList>
    </citation>
    <scope>NUCLEOTIDE SEQUENCE [LARGE SCALE GENOMIC DNA]</scope>
    <source>
        <strain evidence="2 3">U0301</strain>
    </source>
</reference>